<organism evidence="1">
    <name type="scientific">Siphoviridae sp. ctCCX1</name>
    <dbReference type="NCBI Taxonomy" id="2823567"/>
    <lineage>
        <taxon>Viruses</taxon>
        <taxon>Duplodnaviria</taxon>
        <taxon>Heunggongvirae</taxon>
        <taxon>Uroviricota</taxon>
        <taxon>Caudoviricetes</taxon>
    </lineage>
</organism>
<protein>
    <submittedName>
        <fullName evidence="1">PanC-beta-alanine ligase</fullName>
    </submittedName>
</protein>
<accession>A0A8S5LDF2</accession>
<proteinExistence type="predicted"/>
<sequence length="31" mass="3342">MHISCGTVLVNTIRDCPSTVISSRNIVLSKP</sequence>
<evidence type="ECO:0000313" key="1">
    <source>
        <dbReference type="EMBL" id="DAD68044.1"/>
    </source>
</evidence>
<dbReference type="EMBL" id="BK014690">
    <property type="protein sequence ID" value="DAD68044.1"/>
    <property type="molecule type" value="Genomic_DNA"/>
</dbReference>
<keyword evidence="1" id="KW-0436">Ligase</keyword>
<dbReference type="GO" id="GO:0016874">
    <property type="term" value="F:ligase activity"/>
    <property type="evidence" value="ECO:0007669"/>
    <property type="project" value="UniProtKB-KW"/>
</dbReference>
<reference evidence="1" key="1">
    <citation type="journal article" date="2021" name="Proc. Natl. Acad. Sci. U.S.A.">
        <title>A Catalog of Tens of Thousands of Viruses from Human Metagenomes Reveals Hidden Associations with Chronic Diseases.</title>
        <authorList>
            <person name="Tisza M.J."/>
            <person name="Buck C.B."/>
        </authorList>
    </citation>
    <scope>NUCLEOTIDE SEQUENCE</scope>
    <source>
        <strain evidence="1">CtCCX1</strain>
    </source>
</reference>
<name>A0A8S5LDF2_9CAUD</name>